<feature type="domain" description="HTH deoR-type" evidence="3">
    <location>
        <begin position="4"/>
        <end position="63"/>
    </location>
</feature>
<keyword evidence="2" id="KW-0804">Transcription</keyword>
<evidence type="ECO:0000256" key="2">
    <source>
        <dbReference type="ARBA" id="ARBA00023163"/>
    </source>
</evidence>
<dbReference type="Gene3D" id="1.10.10.10">
    <property type="entry name" value="Winged helix-like DNA-binding domain superfamily/Winged helix DNA-binding domain"/>
    <property type="match status" value="1"/>
</dbReference>
<reference evidence="5" key="1">
    <citation type="journal article" date="2019" name="Int. J. Syst. Evol. Microbiol.">
        <title>The Global Catalogue of Microorganisms (GCM) 10K type strain sequencing project: providing services to taxonomists for standard genome sequencing and annotation.</title>
        <authorList>
            <consortium name="The Broad Institute Genomics Platform"/>
            <consortium name="The Broad Institute Genome Sequencing Center for Infectious Disease"/>
            <person name="Wu L."/>
            <person name="Ma J."/>
        </authorList>
    </citation>
    <scope>NUCLEOTIDE SEQUENCE [LARGE SCALE GENOMIC DNA]</scope>
    <source>
        <strain evidence="5">CCM 7526</strain>
    </source>
</reference>
<dbReference type="PROSITE" id="PS52050">
    <property type="entry name" value="WYL"/>
    <property type="match status" value="1"/>
</dbReference>
<evidence type="ECO:0000313" key="5">
    <source>
        <dbReference type="Proteomes" id="UP001597183"/>
    </source>
</evidence>
<keyword evidence="5" id="KW-1185">Reference proteome</keyword>
<dbReference type="InterPro" id="IPR057727">
    <property type="entry name" value="WCX_dom"/>
</dbReference>
<dbReference type="InterPro" id="IPR026881">
    <property type="entry name" value="WYL_dom"/>
</dbReference>
<dbReference type="Pfam" id="PF25583">
    <property type="entry name" value="WCX"/>
    <property type="match status" value="1"/>
</dbReference>
<dbReference type="Pfam" id="PF13280">
    <property type="entry name" value="WYL"/>
    <property type="match status" value="1"/>
</dbReference>
<evidence type="ECO:0000259" key="3">
    <source>
        <dbReference type="PROSITE" id="PS51000"/>
    </source>
</evidence>
<dbReference type="InterPro" id="IPR028349">
    <property type="entry name" value="PafC-like"/>
</dbReference>
<protein>
    <submittedName>
        <fullName evidence="4">YafY family protein</fullName>
    </submittedName>
</protein>
<comment type="caution">
    <text evidence="4">The sequence shown here is derived from an EMBL/GenBank/DDBJ whole genome shotgun (WGS) entry which is preliminary data.</text>
</comment>
<sequence>MTRPTARVLALLEILQTGGTHRVDDLAGRLGVDERTVRRYAGHLVDLEVPVESIRGRHGGYRLAPGFRLPPLMFTDDEALAVLLGLEAGPVAMPGGAAEAAAAKIRRVLPRTLAARLAALFASTEFTAAVRPQPAPETAVLLRLAEATRARHPTVIGYTDRSGRSTERTLHPYGIVAHSGRWYVTGWDSVSGESRTFRLDRIRWIRRLDGTFPVPDGFRPADAVLTGLAGTPWRYEVEVAVQGSVEEVRPLLPAGLATVDDDETAGWALVRLRAERLDWLPPVLAGLARPFVIRRPAELREIVRAWADRVAGYASEGGPPCRGSDPPGRVDA</sequence>
<evidence type="ECO:0000256" key="1">
    <source>
        <dbReference type="ARBA" id="ARBA00023015"/>
    </source>
</evidence>
<dbReference type="SUPFAM" id="SSF46785">
    <property type="entry name" value="Winged helix' DNA-binding domain"/>
    <property type="match status" value="1"/>
</dbReference>
<dbReference type="Proteomes" id="UP001597183">
    <property type="component" value="Unassembled WGS sequence"/>
</dbReference>
<dbReference type="InterPro" id="IPR001034">
    <property type="entry name" value="DeoR_HTH"/>
</dbReference>
<dbReference type="PIRSF" id="PIRSF016838">
    <property type="entry name" value="PafC"/>
    <property type="match status" value="1"/>
</dbReference>
<gene>
    <name evidence="4" type="ORF">ACFQ5G_54115</name>
</gene>
<proteinExistence type="predicted"/>
<dbReference type="InterPro" id="IPR051534">
    <property type="entry name" value="CBASS_pafABC_assoc_protein"/>
</dbReference>
<evidence type="ECO:0000313" key="4">
    <source>
        <dbReference type="EMBL" id="MFD1374324.1"/>
    </source>
</evidence>
<dbReference type="InterPro" id="IPR036390">
    <property type="entry name" value="WH_DNA-bd_sf"/>
</dbReference>
<dbReference type="PANTHER" id="PTHR34580">
    <property type="match status" value="1"/>
</dbReference>
<dbReference type="RefSeq" id="WP_317795108.1">
    <property type="nucleotide sequence ID" value="NZ_AP028461.1"/>
</dbReference>
<dbReference type="InterPro" id="IPR013196">
    <property type="entry name" value="HTH_11"/>
</dbReference>
<keyword evidence="1" id="KW-0805">Transcription regulation</keyword>
<dbReference type="PANTHER" id="PTHR34580:SF3">
    <property type="entry name" value="PROTEIN PAFB"/>
    <property type="match status" value="1"/>
</dbReference>
<dbReference type="InterPro" id="IPR036388">
    <property type="entry name" value="WH-like_DNA-bd_sf"/>
</dbReference>
<organism evidence="4 5">
    <name type="scientific">Actinoplanes sichuanensis</name>
    <dbReference type="NCBI Taxonomy" id="512349"/>
    <lineage>
        <taxon>Bacteria</taxon>
        <taxon>Bacillati</taxon>
        <taxon>Actinomycetota</taxon>
        <taxon>Actinomycetes</taxon>
        <taxon>Micromonosporales</taxon>
        <taxon>Micromonosporaceae</taxon>
        <taxon>Actinoplanes</taxon>
    </lineage>
</organism>
<accession>A0ABW4AUN1</accession>
<dbReference type="PROSITE" id="PS51000">
    <property type="entry name" value="HTH_DEOR_2"/>
    <property type="match status" value="1"/>
</dbReference>
<name>A0ABW4AUN1_9ACTN</name>
<dbReference type="EMBL" id="JBHTMK010000081">
    <property type="protein sequence ID" value="MFD1374324.1"/>
    <property type="molecule type" value="Genomic_DNA"/>
</dbReference>
<dbReference type="Pfam" id="PF08279">
    <property type="entry name" value="HTH_11"/>
    <property type="match status" value="1"/>
</dbReference>